<protein>
    <submittedName>
        <fullName evidence="1">HDC06940</fullName>
    </submittedName>
</protein>
<dbReference type="AlphaFoldDB" id="Q6IG88"/>
<dbReference type="EMBL" id="BK003878">
    <property type="protein sequence ID" value="DAA02576.1"/>
    <property type="molecule type" value="Genomic_DNA"/>
</dbReference>
<proteinExistence type="predicted"/>
<organism evidence="1">
    <name type="scientific">Drosophila melanogaster</name>
    <name type="common">Fruit fly</name>
    <dbReference type="NCBI Taxonomy" id="7227"/>
    <lineage>
        <taxon>Eukaryota</taxon>
        <taxon>Metazoa</taxon>
        <taxon>Ecdysozoa</taxon>
        <taxon>Arthropoda</taxon>
        <taxon>Hexapoda</taxon>
        <taxon>Insecta</taxon>
        <taxon>Pterygota</taxon>
        <taxon>Neoptera</taxon>
        <taxon>Endopterygota</taxon>
        <taxon>Diptera</taxon>
        <taxon>Brachycera</taxon>
        <taxon>Muscomorpha</taxon>
        <taxon>Ephydroidea</taxon>
        <taxon>Drosophilidae</taxon>
        <taxon>Drosophila</taxon>
        <taxon>Sophophora</taxon>
    </lineage>
</organism>
<evidence type="ECO:0000313" key="1">
    <source>
        <dbReference type="EMBL" id="DAA02576.1"/>
    </source>
</evidence>
<reference evidence="1" key="1">
    <citation type="journal article" date="2003" name="Genome Biol.">
        <title>An integrated gene annotation and transcriptional profiling approach towards the full gene content of the Drosophila genome.</title>
        <authorList>
            <person name="Hild M."/>
            <person name="Beckmann B."/>
            <person name="Haas S.A."/>
            <person name="Koch B."/>
            <person name="Solovyev V."/>
            <person name="Busold C."/>
            <person name="Fellenberg K."/>
            <person name="Boutros M."/>
            <person name="Vingron M."/>
            <person name="Sauer F."/>
            <person name="Hoheisel J.D."/>
            <person name="Paro R."/>
        </authorList>
    </citation>
    <scope>NUCLEOTIDE SEQUENCE</scope>
</reference>
<gene>
    <name evidence="1" type="ORF">HDC06940</name>
</gene>
<name>Q6IG88_DROME</name>
<accession>Q6IG88</accession>
<sequence>MGNELPAISQLDDRGCGCAARWFGGSVAQWWCSGLGGATVAKKPVRAHCNRKFYREYNAPRFWPFVLFGILLVIPPPGGRRRLRRTVELLNVTDAAASWLCSLQSGFSTRRRWRTGVWQGLECWMAFVFNSIHPSILAAAGASSSQLDLLILTICICVS</sequence>